<evidence type="ECO:0000313" key="3">
    <source>
        <dbReference type="Proteomes" id="UP000239388"/>
    </source>
</evidence>
<dbReference type="OrthoDB" id="9951607at2"/>
<evidence type="ECO:0000256" key="1">
    <source>
        <dbReference type="SAM" id="MobiDB-lite"/>
    </source>
</evidence>
<protein>
    <recommendedName>
        <fullName evidence="4">Type II secretion system protein GspG C-terminal domain-containing protein</fullName>
    </recommendedName>
</protein>
<accession>A0A2S8FFW7</accession>
<dbReference type="EMBL" id="PUIB01000020">
    <property type="protein sequence ID" value="PQO30814.1"/>
    <property type="molecule type" value="Genomic_DNA"/>
</dbReference>
<dbReference type="RefSeq" id="WP_105357107.1">
    <property type="nucleotide sequence ID" value="NZ_PUIB01000020.1"/>
</dbReference>
<dbReference type="AlphaFoldDB" id="A0A2S8FFW7"/>
<feature type="region of interest" description="Disordered" evidence="1">
    <location>
        <begin position="111"/>
        <end position="176"/>
    </location>
</feature>
<organism evidence="2 3">
    <name type="scientific">Blastopirellula marina</name>
    <dbReference type="NCBI Taxonomy" id="124"/>
    <lineage>
        <taxon>Bacteria</taxon>
        <taxon>Pseudomonadati</taxon>
        <taxon>Planctomycetota</taxon>
        <taxon>Planctomycetia</taxon>
        <taxon>Pirellulales</taxon>
        <taxon>Pirellulaceae</taxon>
        <taxon>Blastopirellula</taxon>
    </lineage>
</organism>
<feature type="compositionally biased region" description="Low complexity" evidence="1">
    <location>
        <begin position="164"/>
        <end position="176"/>
    </location>
</feature>
<dbReference type="Proteomes" id="UP000239388">
    <property type="component" value="Unassembled WGS sequence"/>
</dbReference>
<proteinExistence type="predicted"/>
<reference evidence="2 3" key="1">
    <citation type="submission" date="2018-02" db="EMBL/GenBank/DDBJ databases">
        <title>Comparative genomes isolates from brazilian mangrove.</title>
        <authorList>
            <person name="Araujo J.E."/>
            <person name="Taketani R.G."/>
            <person name="Silva M.C.P."/>
            <person name="Loureco M.V."/>
            <person name="Andreote F.D."/>
        </authorList>
    </citation>
    <scope>NUCLEOTIDE SEQUENCE [LARGE SCALE GENOMIC DNA]</scope>
    <source>
        <strain evidence="2 3">NAP PRIS-MGV</strain>
    </source>
</reference>
<name>A0A2S8FFW7_9BACT</name>
<evidence type="ECO:0008006" key="4">
    <source>
        <dbReference type="Google" id="ProtNLM"/>
    </source>
</evidence>
<comment type="caution">
    <text evidence="2">The sequence shown here is derived from an EMBL/GenBank/DDBJ whole genome shotgun (WGS) entry which is preliminary data.</text>
</comment>
<evidence type="ECO:0000313" key="2">
    <source>
        <dbReference type="EMBL" id="PQO30814.1"/>
    </source>
</evidence>
<sequence>MKSLAPIRLIVALGVFLAGLWLAMSSSGSSDDPQAHERTKLALRQMKYNSEVYRDADDRVPGESLPELVATLEGLGGSFSEDSAKLLNSGLDGWGRDLILEKRSATTWMLRSRGPNGIDEQGEGDDMEVDLHPEPRPDPSGGESGSCNCDHDEEPSPASPPADDPTQQPTPAKRES</sequence>
<gene>
    <name evidence="2" type="ORF">C5Y98_20680</name>
</gene>